<dbReference type="InterPro" id="IPR051446">
    <property type="entry name" value="HTH_trans_reg/aminotransferase"/>
</dbReference>
<keyword evidence="7" id="KW-0032">Aminotransferase</keyword>
<dbReference type="PANTHER" id="PTHR46577">
    <property type="entry name" value="HTH-TYPE TRANSCRIPTIONAL REGULATORY PROTEIN GABR"/>
    <property type="match status" value="1"/>
</dbReference>
<dbReference type="Pfam" id="PF00392">
    <property type="entry name" value="GntR"/>
    <property type="match status" value="1"/>
</dbReference>
<dbReference type="GO" id="GO:0003700">
    <property type="term" value="F:DNA-binding transcription factor activity"/>
    <property type="evidence" value="ECO:0007669"/>
    <property type="project" value="InterPro"/>
</dbReference>
<comment type="caution">
    <text evidence="7">The sequence shown here is derived from an EMBL/GenBank/DDBJ whole genome shotgun (WGS) entry which is preliminary data.</text>
</comment>
<dbReference type="InterPro" id="IPR015424">
    <property type="entry name" value="PyrdxlP-dep_Trfase"/>
</dbReference>
<dbReference type="Proteomes" id="UP000316649">
    <property type="component" value="Unassembled WGS sequence"/>
</dbReference>
<keyword evidence="3" id="KW-0805">Transcription regulation</keyword>
<dbReference type="OrthoDB" id="9804020at2"/>
<dbReference type="SMART" id="SM00345">
    <property type="entry name" value="HTH_GNTR"/>
    <property type="match status" value="1"/>
</dbReference>
<dbReference type="GO" id="GO:0008483">
    <property type="term" value="F:transaminase activity"/>
    <property type="evidence" value="ECO:0007669"/>
    <property type="project" value="UniProtKB-KW"/>
</dbReference>
<evidence type="ECO:0000256" key="3">
    <source>
        <dbReference type="ARBA" id="ARBA00023015"/>
    </source>
</evidence>
<evidence type="ECO:0000313" key="7">
    <source>
        <dbReference type="EMBL" id="TVO70463.1"/>
    </source>
</evidence>
<protein>
    <submittedName>
        <fullName evidence="7">PLP-dependent aminotransferase family protein</fullName>
    </submittedName>
</protein>
<dbReference type="PROSITE" id="PS50949">
    <property type="entry name" value="HTH_GNTR"/>
    <property type="match status" value="1"/>
</dbReference>
<evidence type="ECO:0000256" key="2">
    <source>
        <dbReference type="ARBA" id="ARBA00022898"/>
    </source>
</evidence>
<keyword evidence="5" id="KW-0804">Transcription</keyword>
<dbReference type="EMBL" id="VMNH01000024">
    <property type="protein sequence ID" value="TVO70463.1"/>
    <property type="molecule type" value="Genomic_DNA"/>
</dbReference>
<name>A0A558DPV5_9GAMM</name>
<dbReference type="InterPro" id="IPR036388">
    <property type="entry name" value="WH-like_DNA-bd_sf"/>
</dbReference>
<feature type="domain" description="HTH gntR-type" evidence="6">
    <location>
        <begin position="1"/>
        <end position="69"/>
    </location>
</feature>
<evidence type="ECO:0000259" key="6">
    <source>
        <dbReference type="PROSITE" id="PS50949"/>
    </source>
</evidence>
<keyword evidence="2" id="KW-0663">Pyridoxal phosphate</keyword>
<dbReference type="RefSeq" id="WP_144360178.1">
    <property type="nucleotide sequence ID" value="NZ_VMNH01000024.1"/>
</dbReference>
<dbReference type="CDD" id="cd07377">
    <property type="entry name" value="WHTH_GntR"/>
    <property type="match status" value="1"/>
</dbReference>
<dbReference type="AlphaFoldDB" id="A0A558DPV5"/>
<evidence type="ECO:0000256" key="4">
    <source>
        <dbReference type="ARBA" id="ARBA00023125"/>
    </source>
</evidence>
<dbReference type="InterPro" id="IPR036390">
    <property type="entry name" value="WH_DNA-bd_sf"/>
</dbReference>
<proteinExistence type="inferred from homology"/>
<sequence>MHLYQQLIEQIQVQIQSGVLRPGQSLPSIRDLSSQRAVSRNTVIQAYERLTEMGLVASRDRAGFFVISPIPSEEKSSLINNLMPSTPRHDQLALSVVRSAASRMLAPLGSAHPSGEFPALQSFRRIYNRQQRIARKEEVKLTQYEVPPGHAGLRQQLARHMARSSAVVDPEEIVITNGCQEALSLALQTVVKPGEIVVVEAPSFYGTLQCLEVLGMQIIEIPADPILGMDMDMLEQALAHWPIKAVLINPTFNNPQGQVMPEESARRLLALTRPYDIPIIEDDVFGDLSYEKNRPRSVRSWDHEGRVLLCSSLSKSLDSDLRLGWVAAGRYSEQLCYRKYVTTMAGRGQIQAAAADFLSGSRFSRHLKRITHCYKERRDFTLDSISRHIPSMSLVNIPRGGFHCWVALPDNVNSSHLYTELMKQGISTAPGSLFGTQGQFDHFLRINYSCINDKDKYTSIFKKINSIINVLSYDK</sequence>
<comment type="similarity">
    <text evidence="1">In the C-terminal section; belongs to the class-I pyridoxal-phosphate-dependent aminotransferase family.</text>
</comment>
<dbReference type="GO" id="GO:0030170">
    <property type="term" value="F:pyridoxal phosphate binding"/>
    <property type="evidence" value="ECO:0007669"/>
    <property type="project" value="InterPro"/>
</dbReference>
<dbReference type="InterPro" id="IPR000524">
    <property type="entry name" value="Tscrpt_reg_HTH_GntR"/>
</dbReference>
<keyword evidence="7" id="KW-0808">Transferase</keyword>
<dbReference type="InterPro" id="IPR015422">
    <property type="entry name" value="PyrdxlP-dep_Trfase_small"/>
</dbReference>
<accession>A0A558DPV5</accession>
<gene>
    <name evidence="7" type="ORF">FHP88_16380</name>
</gene>
<organism evidence="7 8">
    <name type="scientific">Sedimenticola selenatireducens</name>
    <dbReference type="NCBI Taxonomy" id="191960"/>
    <lineage>
        <taxon>Bacteria</taxon>
        <taxon>Pseudomonadati</taxon>
        <taxon>Pseudomonadota</taxon>
        <taxon>Gammaproteobacteria</taxon>
        <taxon>Chromatiales</taxon>
        <taxon>Sedimenticolaceae</taxon>
        <taxon>Sedimenticola</taxon>
    </lineage>
</organism>
<dbReference type="PRINTS" id="PR00035">
    <property type="entry name" value="HTHGNTR"/>
</dbReference>
<dbReference type="GO" id="GO:0003677">
    <property type="term" value="F:DNA binding"/>
    <property type="evidence" value="ECO:0007669"/>
    <property type="project" value="UniProtKB-KW"/>
</dbReference>
<dbReference type="SUPFAM" id="SSF53383">
    <property type="entry name" value="PLP-dependent transferases"/>
    <property type="match status" value="1"/>
</dbReference>
<dbReference type="Gene3D" id="1.10.10.10">
    <property type="entry name" value="Winged helix-like DNA-binding domain superfamily/Winged helix DNA-binding domain"/>
    <property type="match status" value="1"/>
</dbReference>
<dbReference type="InterPro" id="IPR015421">
    <property type="entry name" value="PyrdxlP-dep_Trfase_major"/>
</dbReference>
<dbReference type="CDD" id="cd00609">
    <property type="entry name" value="AAT_like"/>
    <property type="match status" value="1"/>
</dbReference>
<evidence type="ECO:0000256" key="5">
    <source>
        <dbReference type="ARBA" id="ARBA00023163"/>
    </source>
</evidence>
<dbReference type="Pfam" id="PF00155">
    <property type="entry name" value="Aminotran_1_2"/>
    <property type="match status" value="1"/>
</dbReference>
<evidence type="ECO:0000256" key="1">
    <source>
        <dbReference type="ARBA" id="ARBA00005384"/>
    </source>
</evidence>
<dbReference type="Gene3D" id="3.90.1150.10">
    <property type="entry name" value="Aspartate Aminotransferase, domain 1"/>
    <property type="match status" value="1"/>
</dbReference>
<keyword evidence="8" id="KW-1185">Reference proteome</keyword>
<evidence type="ECO:0000313" key="8">
    <source>
        <dbReference type="Proteomes" id="UP000316649"/>
    </source>
</evidence>
<dbReference type="Gene3D" id="3.40.640.10">
    <property type="entry name" value="Type I PLP-dependent aspartate aminotransferase-like (Major domain)"/>
    <property type="match status" value="1"/>
</dbReference>
<dbReference type="PANTHER" id="PTHR46577:SF2">
    <property type="entry name" value="TRANSCRIPTIONAL REGULATORY PROTEIN"/>
    <property type="match status" value="1"/>
</dbReference>
<dbReference type="SUPFAM" id="SSF46785">
    <property type="entry name" value="Winged helix' DNA-binding domain"/>
    <property type="match status" value="1"/>
</dbReference>
<keyword evidence="4" id="KW-0238">DNA-binding</keyword>
<dbReference type="InterPro" id="IPR004839">
    <property type="entry name" value="Aminotransferase_I/II_large"/>
</dbReference>
<reference evidence="7 8" key="1">
    <citation type="submission" date="2019-07" db="EMBL/GenBank/DDBJ databases">
        <title>The pathways for chlorine oxyanion respiration interact through the shared metabolite chlorate.</title>
        <authorList>
            <person name="Barnum T.P."/>
            <person name="Cheng Y."/>
            <person name="Hill K.A."/>
            <person name="Lucas L.N."/>
            <person name="Carlson H.K."/>
            <person name="Coates J.D."/>
        </authorList>
    </citation>
    <scope>NUCLEOTIDE SEQUENCE [LARGE SCALE GENOMIC DNA]</scope>
    <source>
        <strain evidence="7 8">BK-1</strain>
    </source>
</reference>